<dbReference type="AlphaFoldDB" id="A0AAD4UTG0"/>
<keyword evidence="1" id="KW-0496">Mitochondrion</keyword>
<evidence type="ECO:0000313" key="1">
    <source>
        <dbReference type="EMBL" id="KAI5311507.1"/>
    </source>
</evidence>
<reference evidence="1 2" key="1">
    <citation type="journal article" date="2022" name="G3 (Bethesda)">
        <title>Whole-genome sequence and methylome profiling of the almond [Prunus dulcis (Mill.) D.A. Webb] cultivar 'Nonpareil'.</title>
        <authorList>
            <person name="D'Amico-Willman K.M."/>
            <person name="Ouma W.Z."/>
            <person name="Meulia T."/>
            <person name="Sideli G.M."/>
            <person name="Gradziel T.M."/>
            <person name="Fresnedo-Ramirez J."/>
        </authorList>
    </citation>
    <scope>NUCLEOTIDE SEQUENCE [LARGE SCALE GENOMIC DNA]</scope>
    <source>
        <strain evidence="1">Clone GOH B32 T37-40</strain>
    </source>
</reference>
<keyword evidence="2" id="KW-1185">Reference proteome</keyword>
<proteinExistence type="predicted"/>
<evidence type="ECO:0000313" key="2">
    <source>
        <dbReference type="Proteomes" id="UP001054821"/>
    </source>
</evidence>
<dbReference type="Proteomes" id="UP001054821">
    <property type="component" value="Mitochondrion MT"/>
</dbReference>
<name>A0AAD4UTG0_PRUDU</name>
<protein>
    <submittedName>
        <fullName evidence="1">Uncharacterized protein</fullName>
    </submittedName>
</protein>
<comment type="caution">
    <text evidence="1">The sequence shown here is derived from an EMBL/GenBank/DDBJ whole genome shotgun (WGS) entry which is preliminary data.</text>
</comment>
<gene>
    <name evidence="1" type="ORF">L3X38_000233</name>
</gene>
<sequence length="190" mass="21192">MEPPSQYVKQPTFQNLRFCGQALQDLNYGVSAAQQTFLCNTISRLVGTVFFSSSPETRALIGSGQSPPRPPRLVGVSNSPDIFSTAISKRRSRVNGTPVRKVFTPKGRSTREQSSLSFPCLNWTKDLENACRENSQVRSLTSTSSYLTLESKQPRPPVCKHLRSPGLRQQGDKLESHTCIGLIFFPFIRQ</sequence>
<organism evidence="1 2">
    <name type="scientific">Prunus dulcis</name>
    <name type="common">Almond</name>
    <name type="synonym">Amygdalus dulcis</name>
    <dbReference type="NCBI Taxonomy" id="3755"/>
    <lineage>
        <taxon>Eukaryota</taxon>
        <taxon>Viridiplantae</taxon>
        <taxon>Streptophyta</taxon>
        <taxon>Embryophyta</taxon>
        <taxon>Tracheophyta</taxon>
        <taxon>Spermatophyta</taxon>
        <taxon>Magnoliopsida</taxon>
        <taxon>eudicotyledons</taxon>
        <taxon>Gunneridae</taxon>
        <taxon>Pentapetalae</taxon>
        <taxon>rosids</taxon>
        <taxon>fabids</taxon>
        <taxon>Rosales</taxon>
        <taxon>Rosaceae</taxon>
        <taxon>Amygdaloideae</taxon>
        <taxon>Amygdaleae</taxon>
        <taxon>Prunus</taxon>
    </lineage>
</organism>
<accession>A0AAD4UTG0</accession>
<dbReference type="EMBL" id="JAJFAZ020000010">
    <property type="protein sequence ID" value="KAI5311507.1"/>
    <property type="molecule type" value="Genomic_DNA"/>
</dbReference>
<geneLocation type="mitochondrion" evidence="1"/>